<evidence type="ECO:0000256" key="1">
    <source>
        <dbReference type="ARBA" id="ARBA00004167"/>
    </source>
</evidence>
<keyword evidence="6" id="KW-0472">Membrane</keyword>
<dbReference type="SUPFAM" id="SSF51110">
    <property type="entry name" value="alpha-D-mannose-specific plant lectins"/>
    <property type="match status" value="1"/>
</dbReference>
<dbReference type="SUPFAM" id="SSF56112">
    <property type="entry name" value="Protein kinase-like (PK-like)"/>
    <property type="match status" value="1"/>
</dbReference>
<dbReference type="SMART" id="SM00473">
    <property type="entry name" value="PAN_AP"/>
    <property type="match status" value="1"/>
</dbReference>
<dbReference type="PROSITE" id="PS50948">
    <property type="entry name" value="PAN"/>
    <property type="match status" value="1"/>
</dbReference>
<keyword evidence="3" id="KW-0812">Transmembrane</keyword>
<dbReference type="InterPro" id="IPR036426">
    <property type="entry name" value="Bulb-type_lectin_dom_sf"/>
</dbReference>
<gene>
    <name evidence="11" type="ORF">RJ639_029908</name>
</gene>
<dbReference type="Pfam" id="PF11883">
    <property type="entry name" value="DUF3403"/>
    <property type="match status" value="1"/>
</dbReference>
<keyword evidence="8" id="KW-0675">Receptor</keyword>
<evidence type="ECO:0000313" key="12">
    <source>
        <dbReference type="Proteomes" id="UP001188597"/>
    </source>
</evidence>
<evidence type="ECO:0000256" key="8">
    <source>
        <dbReference type="ARBA" id="ARBA00023170"/>
    </source>
</evidence>
<protein>
    <recommendedName>
        <fullName evidence="10">Apple domain-containing protein</fullName>
    </recommendedName>
</protein>
<dbReference type="Gene3D" id="3.50.4.10">
    <property type="entry name" value="Hepatocyte Growth Factor"/>
    <property type="match status" value="1"/>
</dbReference>
<organism evidence="11 12">
    <name type="scientific">Escallonia herrerae</name>
    <dbReference type="NCBI Taxonomy" id="1293975"/>
    <lineage>
        <taxon>Eukaryota</taxon>
        <taxon>Viridiplantae</taxon>
        <taxon>Streptophyta</taxon>
        <taxon>Embryophyta</taxon>
        <taxon>Tracheophyta</taxon>
        <taxon>Spermatophyta</taxon>
        <taxon>Magnoliopsida</taxon>
        <taxon>eudicotyledons</taxon>
        <taxon>Gunneridae</taxon>
        <taxon>Pentapetalae</taxon>
        <taxon>asterids</taxon>
        <taxon>campanulids</taxon>
        <taxon>Escalloniales</taxon>
        <taxon>Escalloniaceae</taxon>
        <taxon>Escallonia</taxon>
    </lineage>
</organism>
<dbReference type="GO" id="GO:0016020">
    <property type="term" value="C:membrane"/>
    <property type="evidence" value="ECO:0007669"/>
    <property type="project" value="UniProtKB-SubCell"/>
</dbReference>
<dbReference type="InterPro" id="IPR000858">
    <property type="entry name" value="S_locus_glycoprot_dom"/>
</dbReference>
<dbReference type="Pfam" id="PF08276">
    <property type="entry name" value="PAN_2"/>
    <property type="match status" value="1"/>
</dbReference>
<comment type="subcellular location">
    <subcellularLocation>
        <location evidence="1">Membrane</location>
        <topology evidence="1">Single-pass membrane protein</topology>
    </subcellularLocation>
</comment>
<evidence type="ECO:0000256" key="3">
    <source>
        <dbReference type="ARBA" id="ARBA00022692"/>
    </source>
</evidence>
<evidence type="ECO:0000256" key="4">
    <source>
        <dbReference type="ARBA" id="ARBA00022729"/>
    </source>
</evidence>
<evidence type="ECO:0000259" key="10">
    <source>
        <dbReference type="PROSITE" id="PS50948"/>
    </source>
</evidence>
<evidence type="ECO:0000313" key="11">
    <source>
        <dbReference type="EMBL" id="KAK3036171.1"/>
    </source>
</evidence>
<dbReference type="EMBL" id="JAVXUP010000156">
    <property type="protein sequence ID" value="KAK3036171.1"/>
    <property type="molecule type" value="Genomic_DNA"/>
</dbReference>
<dbReference type="PANTHER" id="PTHR32444">
    <property type="entry name" value="BULB-TYPE LECTIN DOMAIN-CONTAINING PROTEIN"/>
    <property type="match status" value="1"/>
</dbReference>
<reference evidence="11" key="1">
    <citation type="submission" date="2022-12" db="EMBL/GenBank/DDBJ databases">
        <title>Draft genome assemblies for two species of Escallonia (Escalloniales).</title>
        <authorList>
            <person name="Chanderbali A."/>
            <person name="Dervinis C."/>
            <person name="Anghel I."/>
            <person name="Soltis D."/>
            <person name="Soltis P."/>
            <person name="Zapata F."/>
        </authorList>
    </citation>
    <scope>NUCLEOTIDE SEQUENCE</scope>
    <source>
        <strain evidence="11">UCBG64.0493</strain>
        <tissue evidence="11">Leaf</tissue>
    </source>
</reference>
<keyword evidence="12" id="KW-1185">Reference proteome</keyword>
<dbReference type="FunFam" id="3.50.4.10:FF:000002">
    <property type="entry name" value="G-type lectin S-receptor-like serine/threonine-protein kinase"/>
    <property type="match status" value="1"/>
</dbReference>
<evidence type="ECO:0000256" key="5">
    <source>
        <dbReference type="ARBA" id="ARBA00022989"/>
    </source>
</evidence>
<comment type="caution">
    <text evidence="11">The sequence shown here is derived from an EMBL/GenBank/DDBJ whole genome shotgun (WGS) entry which is preliminary data.</text>
</comment>
<dbReference type="Pfam" id="PF01453">
    <property type="entry name" value="B_lectin"/>
    <property type="match status" value="1"/>
</dbReference>
<proteinExistence type="predicted"/>
<dbReference type="InterPro" id="IPR003609">
    <property type="entry name" value="Pan_app"/>
</dbReference>
<keyword evidence="2" id="KW-0597">Phosphoprotein</keyword>
<dbReference type="Gene3D" id="3.30.200.20">
    <property type="entry name" value="Phosphorylase Kinase, domain 1"/>
    <property type="match status" value="1"/>
</dbReference>
<evidence type="ECO:0000256" key="2">
    <source>
        <dbReference type="ARBA" id="ARBA00022553"/>
    </source>
</evidence>
<dbReference type="GO" id="GO:0048544">
    <property type="term" value="P:recognition of pollen"/>
    <property type="evidence" value="ECO:0007669"/>
    <property type="project" value="InterPro"/>
</dbReference>
<evidence type="ECO:0000256" key="7">
    <source>
        <dbReference type="ARBA" id="ARBA00023157"/>
    </source>
</evidence>
<dbReference type="Pfam" id="PF00954">
    <property type="entry name" value="S_locus_glycop"/>
    <property type="match status" value="1"/>
</dbReference>
<dbReference type="InterPro" id="IPR011009">
    <property type="entry name" value="Kinase-like_dom_sf"/>
</dbReference>
<feature type="non-terminal residue" evidence="11">
    <location>
        <position position="1"/>
    </location>
</feature>
<evidence type="ECO:0000256" key="6">
    <source>
        <dbReference type="ARBA" id="ARBA00023136"/>
    </source>
</evidence>
<sequence>PAHGPVLVAQLSDTGNLVLKDTRTDDGNFLWQSFDYPSDTLLPGMKLGKNFETGLERYLSSWKSSNDPSPGDFTYHCDPSGYPQNVMRRGSVEQYRAGPWNGVRFSGVPYTSWNTFFSNRLVFNDKEVYYTYDLLNSSAIATLMLSQNGVLQRWTWQPQGWLLFLATPIDKCDTYALCGAYGTCNTGDSPECRCLNKFARKHSDDWATTNWSNGCVRKIASDCYNGGSDGFLKYSDVKLPDTRNSWYNVSMTLEECQKACSNNCSCMAYANLDIRNGGSGCLLWFGDLIDIRDFPEGAGQDIYVRMASSDSEIGYDSQQDDTNERQDENVELPIFSLSEISNCTNNFSIDNKLGEGGFGPVYKAWRLHQEGRSQELVDPTVELGKSLYLLEAMRLIQLGLLCVQKYPEDRPSMSSVVLMLGSDGGLPSPKQPGFFTERSTVVEKSKSQAMDSNNECTVTLLDAR</sequence>
<name>A0AA88WXM3_9ASTE</name>
<evidence type="ECO:0000256" key="9">
    <source>
        <dbReference type="ARBA" id="ARBA00023180"/>
    </source>
</evidence>
<keyword evidence="9" id="KW-0325">Glycoprotein</keyword>
<dbReference type="InterPro" id="IPR001480">
    <property type="entry name" value="Bulb-type_lectin_dom"/>
</dbReference>
<keyword evidence="5" id="KW-1133">Transmembrane helix</keyword>
<feature type="domain" description="Apple" evidence="10">
    <location>
        <begin position="223"/>
        <end position="307"/>
    </location>
</feature>
<dbReference type="InterPro" id="IPR021820">
    <property type="entry name" value="S-locus_recpt_kinase_C"/>
</dbReference>
<dbReference type="AlphaFoldDB" id="A0AA88WXM3"/>
<keyword evidence="4" id="KW-0732">Signal</keyword>
<keyword evidence="7" id="KW-1015">Disulfide bond</keyword>
<dbReference type="GO" id="GO:0004674">
    <property type="term" value="F:protein serine/threonine kinase activity"/>
    <property type="evidence" value="ECO:0007669"/>
    <property type="project" value="InterPro"/>
</dbReference>
<dbReference type="Proteomes" id="UP001188597">
    <property type="component" value="Unassembled WGS sequence"/>
</dbReference>
<accession>A0AA88WXM3</accession>
<dbReference type="PANTHER" id="PTHR32444:SF183">
    <property type="entry name" value="APPLE DOMAIN-CONTAINING PROTEIN"/>
    <property type="match status" value="1"/>
</dbReference>
<dbReference type="CDD" id="cd01098">
    <property type="entry name" value="PAN_AP_plant"/>
    <property type="match status" value="1"/>
</dbReference>